<name>X1KHJ2_9ZZZZ</name>
<feature type="non-terminal residue" evidence="1">
    <location>
        <position position="44"/>
    </location>
</feature>
<accession>X1KHJ2</accession>
<sequence>MFSTNIGKSDSQILIPTPQFETELFLTNEYEEFTEILLLFSIFF</sequence>
<organism evidence="1">
    <name type="scientific">marine sediment metagenome</name>
    <dbReference type="NCBI Taxonomy" id="412755"/>
    <lineage>
        <taxon>unclassified sequences</taxon>
        <taxon>metagenomes</taxon>
        <taxon>ecological metagenomes</taxon>
    </lineage>
</organism>
<reference evidence="1" key="1">
    <citation type="journal article" date="2014" name="Front. Microbiol.">
        <title>High frequency of phylogenetically diverse reductive dehalogenase-homologous genes in deep subseafloor sedimentary metagenomes.</title>
        <authorList>
            <person name="Kawai M."/>
            <person name="Futagami T."/>
            <person name="Toyoda A."/>
            <person name="Takaki Y."/>
            <person name="Nishi S."/>
            <person name="Hori S."/>
            <person name="Arai W."/>
            <person name="Tsubouchi T."/>
            <person name="Morono Y."/>
            <person name="Uchiyama I."/>
            <person name="Ito T."/>
            <person name="Fujiyama A."/>
            <person name="Inagaki F."/>
            <person name="Takami H."/>
        </authorList>
    </citation>
    <scope>NUCLEOTIDE SEQUENCE</scope>
    <source>
        <strain evidence="1">Expedition CK06-06</strain>
    </source>
</reference>
<dbReference type="AlphaFoldDB" id="X1KHJ2"/>
<comment type="caution">
    <text evidence="1">The sequence shown here is derived from an EMBL/GenBank/DDBJ whole genome shotgun (WGS) entry which is preliminary data.</text>
</comment>
<dbReference type="EMBL" id="BARV01012644">
    <property type="protein sequence ID" value="GAI06158.1"/>
    <property type="molecule type" value="Genomic_DNA"/>
</dbReference>
<protein>
    <submittedName>
        <fullName evidence="1">Uncharacterized protein</fullName>
    </submittedName>
</protein>
<proteinExistence type="predicted"/>
<gene>
    <name evidence="1" type="ORF">S06H3_23309</name>
</gene>
<evidence type="ECO:0000313" key="1">
    <source>
        <dbReference type="EMBL" id="GAI06158.1"/>
    </source>
</evidence>